<proteinExistence type="predicted"/>
<dbReference type="OrthoDB" id="9778801at2"/>
<dbReference type="PANTHER" id="PTHR33973">
    <property type="entry name" value="OS07G0153300 PROTEIN"/>
    <property type="match status" value="1"/>
</dbReference>
<dbReference type="InterPro" id="IPR010775">
    <property type="entry name" value="DUF1365"/>
</dbReference>
<evidence type="ECO:0000313" key="2">
    <source>
        <dbReference type="Proteomes" id="UP000246132"/>
    </source>
</evidence>
<organism evidence="1 2">
    <name type="scientific">Oceaniradius stylonematis</name>
    <dbReference type="NCBI Taxonomy" id="2184161"/>
    <lineage>
        <taxon>Bacteria</taxon>
        <taxon>Pseudomonadati</taxon>
        <taxon>Pseudomonadota</taxon>
        <taxon>Alphaproteobacteria</taxon>
        <taxon>Hyphomicrobiales</taxon>
        <taxon>Ahrensiaceae</taxon>
        <taxon>Oceaniradius</taxon>
    </lineage>
</organism>
<dbReference type="PANTHER" id="PTHR33973:SF4">
    <property type="entry name" value="OS07G0153300 PROTEIN"/>
    <property type="match status" value="1"/>
</dbReference>
<comment type="caution">
    <text evidence="1">The sequence shown here is derived from an EMBL/GenBank/DDBJ whole genome shotgun (WGS) entry which is preliminary data.</text>
</comment>
<dbReference type="Pfam" id="PF07103">
    <property type="entry name" value="DUF1365"/>
    <property type="match status" value="1"/>
</dbReference>
<dbReference type="AlphaFoldDB" id="A0A3A8A825"/>
<sequence>MFAPPEEPALLYPGTVMHARLKPFGHRFTYRVFTALLDLDRLDEADRLSALFSVNRRNLVSFREADHLPRDASHTTLRAHATALAEEAGVARPARILLLAYPRMFGFVFNPLSVYFCYDDAGALTAAVYEVRNTFGERHTYVCAVEDGQLGPAGLRQERTKIFYVSPFIDLGMRYHFRIVPPGENVRLRILETEGADPLLSATFAGSAKPFLTPVLAGLIARQPFMTLRVVAAIHWQALKLWLKGAKFISRGTPPHPVSYEDAAPGPAE</sequence>
<protein>
    <submittedName>
        <fullName evidence="1">DUF1365 domain-containing protein</fullName>
    </submittedName>
</protein>
<keyword evidence="2" id="KW-1185">Reference proteome</keyword>
<name>A0A3A8A825_9HYPH</name>
<evidence type="ECO:0000313" key="1">
    <source>
        <dbReference type="EMBL" id="RKF06442.1"/>
    </source>
</evidence>
<reference evidence="1 2" key="1">
    <citation type="journal article" date="2018" name="Int. J. Syst. Bacteriol.">
        <title>Oceaniradius stylonemae gen. nov., sp. nov., isolated from a red alga, Stylonema cornu-cervi.</title>
        <authorList>
            <person name="Jeong S."/>
        </authorList>
    </citation>
    <scope>NUCLEOTIDE SEQUENCE [LARGE SCALE GENOMIC DNA]</scope>
    <source>
        <strain evidence="1 2">StC1</strain>
    </source>
</reference>
<accession>A0A3A8A825</accession>
<dbReference type="EMBL" id="QFWV02000007">
    <property type="protein sequence ID" value="RKF06442.1"/>
    <property type="molecule type" value="Genomic_DNA"/>
</dbReference>
<gene>
    <name evidence="1" type="ORF">DEM25_012630</name>
</gene>
<dbReference type="Proteomes" id="UP000246132">
    <property type="component" value="Unassembled WGS sequence"/>
</dbReference>